<keyword evidence="5" id="KW-1185">Reference proteome</keyword>
<dbReference type="OrthoDB" id="9811557at2"/>
<evidence type="ECO:0000256" key="2">
    <source>
        <dbReference type="ARBA" id="ARBA00022827"/>
    </source>
</evidence>
<dbReference type="Proteomes" id="UP000256561">
    <property type="component" value="Unassembled WGS sequence"/>
</dbReference>
<dbReference type="InterPro" id="IPR036318">
    <property type="entry name" value="FAD-bd_PCMH-like_sf"/>
</dbReference>
<dbReference type="Pfam" id="PF01565">
    <property type="entry name" value="FAD_binding_4"/>
    <property type="match status" value="1"/>
</dbReference>
<name>A0A3D8MG87_9ALTE</name>
<keyword evidence="1" id="KW-0285">Flavoprotein</keyword>
<dbReference type="PANTHER" id="PTHR11748">
    <property type="entry name" value="D-LACTATE DEHYDROGENASE"/>
    <property type="match status" value="1"/>
</dbReference>
<proteinExistence type="predicted"/>
<dbReference type="InterPro" id="IPR016166">
    <property type="entry name" value="FAD-bd_PCMH"/>
</dbReference>
<accession>A0A3D8MG87</accession>
<dbReference type="PANTHER" id="PTHR11748:SF119">
    <property type="entry name" value="D-2-HYDROXYGLUTARATE DEHYDROGENASE"/>
    <property type="match status" value="1"/>
</dbReference>
<organism evidence="4 5">
    <name type="scientific">Alteromonas aestuariivivens</name>
    <dbReference type="NCBI Taxonomy" id="1938339"/>
    <lineage>
        <taxon>Bacteria</taxon>
        <taxon>Pseudomonadati</taxon>
        <taxon>Pseudomonadota</taxon>
        <taxon>Gammaproteobacteria</taxon>
        <taxon>Alteromonadales</taxon>
        <taxon>Alteromonadaceae</taxon>
        <taxon>Alteromonas/Salinimonas group</taxon>
        <taxon>Alteromonas</taxon>
    </lineage>
</organism>
<dbReference type="AlphaFoldDB" id="A0A3D8MG87"/>
<feature type="domain" description="FAD-binding PCMH-type" evidence="3">
    <location>
        <begin position="54"/>
        <end position="226"/>
    </location>
</feature>
<dbReference type="GO" id="GO:0004458">
    <property type="term" value="F:D-lactate dehydrogenase (cytochrome) activity"/>
    <property type="evidence" value="ECO:0007669"/>
    <property type="project" value="TreeGrafter"/>
</dbReference>
<dbReference type="SUPFAM" id="SSF56176">
    <property type="entry name" value="FAD-binding/transporter-associated domain-like"/>
    <property type="match status" value="1"/>
</dbReference>
<dbReference type="SUPFAM" id="SSF55103">
    <property type="entry name" value="FAD-linked oxidases, C-terminal domain"/>
    <property type="match status" value="1"/>
</dbReference>
<comment type="caution">
    <text evidence="4">The sequence shown here is derived from an EMBL/GenBank/DDBJ whole genome shotgun (WGS) entry which is preliminary data.</text>
</comment>
<sequence>MSNASYAISGKIKIDWQQFQQDLNGIKVLSKPAQVKKHSRDFFWYSPILERQLSDQFADIVVQPQTQQELLHCLEVAYRWDMPIVVRGGGTGNYGQAVPLAGGMIIDVNAINQILEIGEGYVRVEAGCNIELLNQTLKQQGYELPVFPSTQNIATVGGFVAGGSAGIGTMNNGPLREKGNIICLKVYSVEAQPQCHYFENDDTLLVHHAWGINGVITEVTLRTVPSRTWHNCIATFDTYPEAYEAALAIAKNPHIECKLLSVLDHRYRTYFTALDGYVPTGKALMVTMVDDREVDALQAAIENHKGVLELSMTNEQIRAEGLPLVYEFSYNHSNLQVLKADKAMTYLQVSFPQPLTVEKVREVHELVKKEVFQHHEFAVLNGELISFDVPILRYTTDVRLYEIIGTYEACGCPVADPHKYQIEAGSMHNANFTHLAWKKRLDPKQLLNPGKSMAWEKVKDMTPEQIENLSEI</sequence>
<evidence type="ECO:0000256" key="1">
    <source>
        <dbReference type="ARBA" id="ARBA00022630"/>
    </source>
</evidence>
<dbReference type="GO" id="GO:1903457">
    <property type="term" value="P:lactate catabolic process"/>
    <property type="evidence" value="ECO:0007669"/>
    <property type="project" value="TreeGrafter"/>
</dbReference>
<protein>
    <submittedName>
        <fullName evidence="4">FAD-binding oxidoreductase</fullName>
    </submittedName>
</protein>
<dbReference type="InterPro" id="IPR016169">
    <property type="entry name" value="FAD-bd_PCMH_sub2"/>
</dbReference>
<dbReference type="EMBL" id="QRHA01000001">
    <property type="protein sequence ID" value="RDV29238.1"/>
    <property type="molecule type" value="Genomic_DNA"/>
</dbReference>
<dbReference type="PROSITE" id="PS51387">
    <property type="entry name" value="FAD_PCMH"/>
    <property type="match status" value="1"/>
</dbReference>
<evidence type="ECO:0000313" key="4">
    <source>
        <dbReference type="EMBL" id="RDV29238.1"/>
    </source>
</evidence>
<keyword evidence="2" id="KW-0274">FAD</keyword>
<dbReference type="Gene3D" id="3.30.465.10">
    <property type="match status" value="1"/>
</dbReference>
<dbReference type="InterPro" id="IPR006094">
    <property type="entry name" value="Oxid_FAD_bind_N"/>
</dbReference>
<dbReference type="InterPro" id="IPR016164">
    <property type="entry name" value="FAD-linked_Oxase-like_C"/>
</dbReference>
<dbReference type="RefSeq" id="WP_115591528.1">
    <property type="nucleotide sequence ID" value="NZ_QRHA01000001.1"/>
</dbReference>
<dbReference type="GO" id="GO:0008720">
    <property type="term" value="F:D-lactate dehydrogenase (NAD+) activity"/>
    <property type="evidence" value="ECO:0007669"/>
    <property type="project" value="TreeGrafter"/>
</dbReference>
<evidence type="ECO:0000259" key="3">
    <source>
        <dbReference type="PROSITE" id="PS51387"/>
    </source>
</evidence>
<gene>
    <name evidence="4" type="ORF">DXV75_01910</name>
</gene>
<reference evidence="5" key="1">
    <citation type="submission" date="2018-08" db="EMBL/GenBank/DDBJ databases">
        <authorList>
            <person name="Zhang J."/>
            <person name="Du Z.-J."/>
        </authorList>
    </citation>
    <scope>NUCLEOTIDE SEQUENCE [LARGE SCALE GENOMIC DNA]</scope>
    <source>
        <strain evidence="5">KCTC 52655</strain>
    </source>
</reference>
<dbReference type="GO" id="GO:0071949">
    <property type="term" value="F:FAD binding"/>
    <property type="evidence" value="ECO:0007669"/>
    <property type="project" value="InterPro"/>
</dbReference>
<evidence type="ECO:0000313" key="5">
    <source>
        <dbReference type="Proteomes" id="UP000256561"/>
    </source>
</evidence>